<dbReference type="Proteomes" id="UP000008561">
    <property type="component" value="Chromosome"/>
</dbReference>
<dbReference type="Gene3D" id="3.30.70.100">
    <property type="match status" value="1"/>
</dbReference>
<sequence length="115" mass="13188">MMNVIRTIMNVFPEKQKEVLQTLLSMVTPAGEEKGCLSYGIYSDIQDENVFNLISEWETREQLDQHMRSDRFSVLLGTKSFLIDPMKIQIFAVSDTEGMEAVNAVRKKMKRISPA</sequence>
<dbReference type="InterPro" id="IPR007138">
    <property type="entry name" value="ABM_dom"/>
</dbReference>
<keyword evidence="3" id="KW-1185">Reference proteome</keyword>
<name>A8ZV33_DESOH</name>
<accession>A8ZV33</accession>
<dbReference type="PROSITE" id="PS51725">
    <property type="entry name" value="ABM"/>
    <property type="match status" value="1"/>
</dbReference>
<reference evidence="2 3" key="1">
    <citation type="submission" date="2007-10" db="EMBL/GenBank/DDBJ databases">
        <title>Complete sequence of Desulfococcus oleovorans Hxd3.</title>
        <authorList>
            <consortium name="US DOE Joint Genome Institute"/>
            <person name="Copeland A."/>
            <person name="Lucas S."/>
            <person name="Lapidus A."/>
            <person name="Barry K."/>
            <person name="Glavina del Rio T."/>
            <person name="Dalin E."/>
            <person name="Tice H."/>
            <person name="Pitluck S."/>
            <person name="Kiss H."/>
            <person name="Brettin T."/>
            <person name="Bruce D."/>
            <person name="Detter J.C."/>
            <person name="Han C."/>
            <person name="Schmutz J."/>
            <person name="Larimer F."/>
            <person name="Land M."/>
            <person name="Hauser L."/>
            <person name="Kyrpides N."/>
            <person name="Kim E."/>
            <person name="Wawrik B."/>
            <person name="Richardson P."/>
        </authorList>
    </citation>
    <scope>NUCLEOTIDE SEQUENCE [LARGE SCALE GENOMIC DNA]</scope>
    <source>
        <strain evidence="3">DSM 6200 / JCM 39069 / Hxd3</strain>
    </source>
</reference>
<dbReference type="EMBL" id="CP000859">
    <property type="protein sequence ID" value="ABW68123.1"/>
    <property type="molecule type" value="Genomic_DNA"/>
</dbReference>
<protein>
    <submittedName>
        <fullName evidence="2">Antibiotic biosynthesis monooxygenase</fullName>
    </submittedName>
</protein>
<proteinExistence type="predicted"/>
<dbReference type="InterPro" id="IPR011008">
    <property type="entry name" value="Dimeric_a/b-barrel"/>
</dbReference>
<dbReference type="STRING" id="96561.Dole_2319"/>
<evidence type="ECO:0000313" key="2">
    <source>
        <dbReference type="EMBL" id="ABW68123.1"/>
    </source>
</evidence>
<dbReference type="SUPFAM" id="SSF54909">
    <property type="entry name" value="Dimeric alpha+beta barrel"/>
    <property type="match status" value="1"/>
</dbReference>
<evidence type="ECO:0000259" key="1">
    <source>
        <dbReference type="PROSITE" id="PS51725"/>
    </source>
</evidence>
<gene>
    <name evidence="2" type="ordered locus">Dole_2319</name>
</gene>
<keyword evidence="2" id="KW-0560">Oxidoreductase</keyword>
<dbReference type="eggNOG" id="COG1359">
    <property type="taxonomic scope" value="Bacteria"/>
</dbReference>
<keyword evidence="2" id="KW-0503">Monooxygenase</keyword>
<feature type="domain" description="ABM" evidence="1">
    <location>
        <begin position="3"/>
        <end position="91"/>
    </location>
</feature>
<evidence type="ECO:0000313" key="3">
    <source>
        <dbReference type="Proteomes" id="UP000008561"/>
    </source>
</evidence>
<organism evidence="2 3">
    <name type="scientific">Desulfosudis oleivorans (strain DSM 6200 / JCM 39069 / Hxd3)</name>
    <name type="common">Desulfococcus oleovorans</name>
    <dbReference type="NCBI Taxonomy" id="96561"/>
    <lineage>
        <taxon>Bacteria</taxon>
        <taxon>Pseudomonadati</taxon>
        <taxon>Thermodesulfobacteriota</taxon>
        <taxon>Desulfobacteria</taxon>
        <taxon>Desulfobacterales</taxon>
        <taxon>Desulfosudaceae</taxon>
        <taxon>Desulfosudis</taxon>
    </lineage>
</organism>
<dbReference type="AlphaFoldDB" id="A8ZV33"/>
<dbReference type="HOGENOM" id="CLU_131496_8_0_7"/>
<dbReference type="GO" id="GO:0004497">
    <property type="term" value="F:monooxygenase activity"/>
    <property type="evidence" value="ECO:0007669"/>
    <property type="project" value="UniProtKB-KW"/>
</dbReference>
<dbReference type="Pfam" id="PF03992">
    <property type="entry name" value="ABM"/>
    <property type="match status" value="1"/>
</dbReference>
<dbReference type="KEGG" id="dol:Dole_2319"/>